<keyword evidence="2 4" id="KW-0808">Transferase</keyword>
<dbReference type="GO" id="GO:0005524">
    <property type="term" value="F:ATP binding"/>
    <property type="evidence" value="ECO:0007669"/>
    <property type="project" value="UniProtKB-KW"/>
</dbReference>
<comment type="catalytic activity">
    <reaction evidence="4">
        <text>beta-nicotinamide D-ribonucleotide + ATP + H(+) = diphosphate + NAD(+)</text>
        <dbReference type="Rhea" id="RHEA:21360"/>
        <dbReference type="ChEBI" id="CHEBI:14649"/>
        <dbReference type="ChEBI" id="CHEBI:15378"/>
        <dbReference type="ChEBI" id="CHEBI:30616"/>
        <dbReference type="ChEBI" id="CHEBI:33019"/>
        <dbReference type="ChEBI" id="CHEBI:57540"/>
        <dbReference type="EC" id="2.7.7.1"/>
    </reaction>
</comment>
<evidence type="ECO:0000256" key="4">
    <source>
        <dbReference type="HAMAP-Rule" id="MF_00243"/>
    </source>
</evidence>
<reference evidence="6" key="1">
    <citation type="journal article" date="2015" name="MBio">
        <title>Genome-resolved metagenomic analysis reveals roles for candidate phyla and other microbial community members in biogeochemical transformations in oil reservoirs.</title>
        <authorList>
            <person name="Hu P."/>
            <person name="Tom L."/>
            <person name="Singh A."/>
            <person name="Thomas B.C."/>
            <person name="Baker B.J."/>
            <person name="Piceno Y.M."/>
            <person name="Andersen G.L."/>
            <person name="Banfield J.F."/>
        </authorList>
    </citation>
    <scope>NUCLEOTIDE SEQUENCE [LARGE SCALE GENOMIC DNA]</scope>
    <source>
        <strain evidence="7">49_2300</strain>
        <strain evidence="6">49_95</strain>
    </source>
</reference>
<protein>
    <recommendedName>
        <fullName evidence="4">Nicotinamide-nucleotide adenylyltransferase</fullName>
        <ecNumber evidence="4">2.7.7.1</ecNumber>
    </recommendedName>
    <alternativeName>
        <fullName evidence="4">NAD(+) diphosphorylase</fullName>
    </alternativeName>
    <alternativeName>
        <fullName evidence="4">NAD(+) pyrophosphorylase</fullName>
    </alternativeName>
    <alternativeName>
        <fullName evidence="4">NMN adenylyltransferase</fullName>
    </alternativeName>
</protein>
<dbReference type="SUPFAM" id="SSF52374">
    <property type="entry name" value="Nucleotidylyl transferase"/>
    <property type="match status" value="1"/>
</dbReference>
<dbReference type="HAMAP" id="MF_00243">
    <property type="entry name" value="NMN_adenylyltr"/>
    <property type="match status" value="1"/>
</dbReference>
<comment type="caution">
    <text evidence="6">The sequence shown here is derived from an EMBL/GenBank/DDBJ whole genome shotgun (WGS) entry which is preliminary data.</text>
</comment>
<dbReference type="CDD" id="cd02166">
    <property type="entry name" value="NMNAT_Archaea"/>
    <property type="match status" value="1"/>
</dbReference>
<dbReference type="InterPro" id="IPR006418">
    <property type="entry name" value="NMN_Atrans_arc"/>
</dbReference>
<comment type="subcellular location">
    <subcellularLocation>
        <location evidence="4">Cytoplasm</location>
    </subcellularLocation>
</comment>
<gene>
    <name evidence="6" type="ORF">XD40_0618</name>
    <name evidence="7" type="ORF">XD48_0978</name>
</gene>
<keyword evidence="3 4" id="KW-0548">Nucleotidyltransferase</keyword>
<evidence type="ECO:0000256" key="1">
    <source>
        <dbReference type="ARBA" id="ARBA00010124"/>
    </source>
</evidence>
<proteinExistence type="inferred from homology"/>
<dbReference type="PANTHER" id="PTHR21342:SF0">
    <property type="entry name" value="BIFUNCTIONAL NMN ADENYLYLTRANSFERASE_NUDIX HYDROLASE"/>
    <property type="match status" value="1"/>
</dbReference>
<evidence type="ECO:0000313" key="9">
    <source>
        <dbReference type="Proteomes" id="UP000054307"/>
    </source>
</evidence>
<dbReference type="UniPathway" id="UPA00253">
    <property type="reaction ID" value="UER00600"/>
</dbReference>
<dbReference type="NCBIfam" id="NF002243">
    <property type="entry name" value="PRK01153.1"/>
    <property type="match status" value="1"/>
</dbReference>
<comment type="pathway">
    <text evidence="4">Cofactor biosynthesis; NAD(+) biosynthesis; NAD(+) from nicotinamide D-ribonucleotide: step 1/1.</text>
</comment>
<keyword evidence="4" id="KW-0067">ATP-binding</keyword>
<dbReference type="NCBIfam" id="TIGR00125">
    <property type="entry name" value="cyt_tran_rel"/>
    <property type="match status" value="1"/>
</dbReference>
<dbReference type="Pfam" id="PF01467">
    <property type="entry name" value="CTP_transf_like"/>
    <property type="match status" value="1"/>
</dbReference>
<dbReference type="InterPro" id="IPR004821">
    <property type="entry name" value="Cyt_trans-like"/>
</dbReference>
<dbReference type="AlphaFoldDB" id="A0A117KMG1"/>
<reference evidence="8 9" key="2">
    <citation type="journal article" date="2015" name="MBio">
        <title>Genome-Resolved Metagenomic Analysis Reveals Roles for Candidate Phyla and Other Microbial Community Members in Biogeochemical Transformations in Oil Reservoirs.</title>
        <authorList>
            <person name="Hu P."/>
            <person name="Tom L."/>
            <person name="Singh A."/>
            <person name="Thomas B.C."/>
            <person name="Baker B.J."/>
            <person name="Piceno Y.M."/>
            <person name="Andersen G.L."/>
            <person name="Banfield J.F."/>
        </authorList>
    </citation>
    <scope>NUCLEOTIDE SEQUENCE [LARGE SCALE GENOMIC DNA]</scope>
</reference>
<dbReference type="Proteomes" id="UP000054307">
    <property type="component" value="Unassembled WGS sequence"/>
</dbReference>
<keyword evidence="4" id="KW-0963">Cytoplasm</keyword>
<evidence type="ECO:0000259" key="5">
    <source>
        <dbReference type="Pfam" id="PF01467"/>
    </source>
</evidence>
<dbReference type="Proteomes" id="UP000054015">
    <property type="component" value="Unassembled WGS sequence"/>
</dbReference>
<name>A0A117KMG1_ARCFL</name>
<comment type="similarity">
    <text evidence="1 4">Belongs to the archaeal NMN adenylyltransferase family.</text>
</comment>
<dbReference type="GO" id="GO:0005737">
    <property type="term" value="C:cytoplasm"/>
    <property type="evidence" value="ECO:0007669"/>
    <property type="project" value="UniProtKB-SubCell"/>
</dbReference>
<dbReference type="EMBL" id="LGEQ01000007">
    <property type="protein sequence ID" value="KUJ94246.1"/>
    <property type="molecule type" value="Genomic_DNA"/>
</dbReference>
<dbReference type="EC" id="2.7.7.1" evidence="4"/>
<organism evidence="6 9">
    <name type="scientific">Archaeoglobus fulgidus</name>
    <dbReference type="NCBI Taxonomy" id="2234"/>
    <lineage>
        <taxon>Archaea</taxon>
        <taxon>Methanobacteriati</taxon>
        <taxon>Methanobacteriota</taxon>
        <taxon>Archaeoglobi</taxon>
        <taxon>Archaeoglobales</taxon>
        <taxon>Archaeoglobaceae</taxon>
        <taxon>Archaeoglobus</taxon>
    </lineage>
</organism>
<evidence type="ECO:0000313" key="8">
    <source>
        <dbReference type="Proteomes" id="UP000054015"/>
    </source>
</evidence>
<keyword evidence="4" id="KW-0662">Pyridine nucleotide biosynthesis</keyword>
<keyword evidence="4" id="KW-0520">NAD</keyword>
<accession>A0A117KMG1</accession>
<dbReference type="GO" id="GO:0000309">
    <property type="term" value="F:nicotinamide-nucleotide adenylyltransferase activity"/>
    <property type="evidence" value="ECO:0007669"/>
    <property type="project" value="UniProtKB-UniRule"/>
</dbReference>
<feature type="domain" description="Cytidyltransferase-like" evidence="5">
    <location>
        <begin position="9"/>
        <end position="138"/>
    </location>
</feature>
<dbReference type="InterPro" id="IPR014729">
    <property type="entry name" value="Rossmann-like_a/b/a_fold"/>
</dbReference>
<dbReference type="PATRIC" id="fig|2234.6.peg.929"/>
<dbReference type="EMBL" id="LGEX01000022">
    <property type="protein sequence ID" value="KUK06765.1"/>
    <property type="molecule type" value="Genomic_DNA"/>
</dbReference>
<dbReference type="Gene3D" id="3.40.50.620">
    <property type="entry name" value="HUPs"/>
    <property type="match status" value="1"/>
</dbReference>
<dbReference type="PANTHER" id="PTHR21342">
    <property type="entry name" value="PHOSPHOPANTETHEINE ADENYLYLTRANSFERASE"/>
    <property type="match status" value="1"/>
</dbReference>
<evidence type="ECO:0000256" key="3">
    <source>
        <dbReference type="ARBA" id="ARBA00022695"/>
    </source>
</evidence>
<evidence type="ECO:0000313" key="7">
    <source>
        <dbReference type="EMBL" id="KUK06765.1"/>
    </source>
</evidence>
<keyword evidence="4" id="KW-0547">Nucleotide-binding</keyword>
<sequence>MARPLRALIFGRFQPFHLDHLKVTKWALEKFDELVLLVGMANESHTVLNPFTAGERIWMMREALKDEGVDLSRIITATVPTMSVYVGHAFYIINLVPKVDSIITRNPVIAQVFHDAGLEVIAPPEFDRNLYRGSYIRKLMLEDGNWRELVPKKVAAIIDEIGGVERLKKAASRD</sequence>
<evidence type="ECO:0000256" key="2">
    <source>
        <dbReference type="ARBA" id="ARBA00022679"/>
    </source>
</evidence>
<evidence type="ECO:0000313" key="6">
    <source>
        <dbReference type="EMBL" id="KUJ94246.1"/>
    </source>
</evidence>
<dbReference type="GO" id="GO:0009435">
    <property type="term" value="P:NAD+ biosynthetic process"/>
    <property type="evidence" value="ECO:0007669"/>
    <property type="project" value="UniProtKB-UniRule"/>
</dbReference>